<keyword evidence="14 18" id="KW-0594">Phospholipid biosynthesis</keyword>
<comment type="catalytic activity">
    <reaction evidence="1 18">
        <text>a 1-acyl-sn-glycero-3-phosphate + an acyl-CoA = a 1,2-diacyl-sn-glycero-3-phosphate + CoA</text>
        <dbReference type="Rhea" id="RHEA:19709"/>
        <dbReference type="ChEBI" id="CHEBI:57287"/>
        <dbReference type="ChEBI" id="CHEBI:57970"/>
        <dbReference type="ChEBI" id="CHEBI:58342"/>
        <dbReference type="ChEBI" id="CHEBI:58608"/>
        <dbReference type="EC" id="2.3.1.51"/>
    </reaction>
</comment>
<dbReference type="NCBIfam" id="TIGR00530">
    <property type="entry name" value="AGP_acyltrn"/>
    <property type="match status" value="1"/>
</dbReference>
<evidence type="ECO:0000256" key="4">
    <source>
        <dbReference type="ARBA" id="ARBA00005189"/>
    </source>
</evidence>
<keyword evidence="8" id="KW-1003">Cell membrane</keyword>
<name>A0A936F3C0_9BACT</name>
<evidence type="ECO:0000259" key="20">
    <source>
        <dbReference type="SMART" id="SM00563"/>
    </source>
</evidence>
<evidence type="ECO:0000256" key="9">
    <source>
        <dbReference type="ARBA" id="ARBA00022516"/>
    </source>
</evidence>
<evidence type="ECO:0000256" key="14">
    <source>
        <dbReference type="ARBA" id="ARBA00023209"/>
    </source>
</evidence>
<keyword evidence="13 19" id="KW-0472">Membrane</keyword>
<accession>A0A936F3C0</accession>
<dbReference type="PANTHER" id="PTHR10434:SF59">
    <property type="entry name" value="1-ACYL-SN-GLYCEROL-3-PHOSPHATE ACYLTRANSFERASE"/>
    <property type="match status" value="1"/>
</dbReference>
<comment type="pathway">
    <text evidence="3">Phospholipid metabolism; CDP-diacylglycerol biosynthesis; CDP-diacylglycerol from sn-glycerol 3-phosphate: step 2/3.</text>
</comment>
<keyword evidence="19" id="KW-1133">Transmembrane helix</keyword>
<comment type="function">
    <text evidence="17">Converts lysophosphatidic acid (LPA) into phosphatidic acid by incorporating acyl moiety at the 2 position.</text>
</comment>
<evidence type="ECO:0000256" key="18">
    <source>
        <dbReference type="RuleBase" id="RU361267"/>
    </source>
</evidence>
<evidence type="ECO:0000256" key="10">
    <source>
        <dbReference type="ARBA" id="ARBA00022519"/>
    </source>
</evidence>
<evidence type="ECO:0000256" key="15">
    <source>
        <dbReference type="ARBA" id="ARBA00023264"/>
    </source>
</evidence>
<dbReference type="EMBL" id="JADKCH010000004">
    <property type="protein sequence ID" value="MBK8572372.1"/>
    <property type="molecule type" value="Genomic_DNA"/>
</dbReference>
<keyword evidence="11 18" id="KW-0808">Transferase</keyword>
<dbReference type="SUPFAM" id="SSF69593">
    <property type="entry name" value="Glycerol-3-phosphate (1)-acyltransferase"/>
    <property type="match status" value="1"/>
</dbReference>
<evidence type="ECO:0000313" key="21">
    <source>
        <dbReference type="EMBL" id="MBK8572372.1"/>
    </source>
</evidence>
<organism evidence="21 22">
    <name type="scientific">Candidatus Geothrix odensensis</name>
    <dbReference type="NCBI Taxonomy" id="2954440"/>
    <lineage>
        <taxon>Bacteria</taxon>
        <taxon>Pseudomonadati</taxon>
        <taxon>Acidobacteriota</taxon>
        <taxon>Holophagae</taxon>
        <taxon>Holophagales</taxon>
        <taxon>Holophagaceae</taxon>
        <taxon>Geothrix</taxon>
    </lineage>
</organism>
<keyword evidence="12 18" id="KW-0443">Lipid metabolism</keyword>
<dbReference type="Proteomes" id="UP000709959">
    <property type="component" value="Unassembled WGS sequence"/>
</dbReference>
<comment type="similarity">
    <text evidence="5 18">Belongs to the 1-acyl-sn-glycerol-3-phosphate acyltransferase family.</text>
</comment>
<sequence>MGSWRDTRIGGGVMMAWALATVPLTVVGILLAVPFLGRRRAFFTVGPFFARGMEWFCGIPFTLEGWDRLPEGIRGGRQPVIFMSNHESQMDPPVLVAALPVPAVYIAKKEVKYMPFVGWAAWAAGVIFIDRGDRDRAIRSIHDAAMQIRGGKSVVIFPEGTRSRDGQMLPFKKGGFALALEAGVPIIPLATMGGFQVLPRGSLFFRPGQYRVRVGTPVLPSEFPDRDLLLQEVRQSIETLMLEARETGV</sequence>
<evidence type="ECO:0000256" key="16">
    <source>
        <dbReference type="ARBA" id="ARBA00023315"/>
    </source>
</evidence>
<gene>
    <name evidence="21" type="ORF">IPN91_06915</name>
</gene>
<dbReference type="GO" id="GO:0003841">
    <property type="term" value="F:1-acylglycerol-3-phosphate O-acyltransferase activity"/>
    <property type="evidence" value="ECO:0007669"/>
    <property type="project" value="UniProtKB-UniRule"/>
</dbReference>
<dbReference type="GO" id="GO:0006654">
    <property type="term" value="P:phosphatidic acid biosynthetic process"/>
    <property type="evidence" value="ECO:0007669"/>
    <property type="project" value="TreeGrafter"/>
</dbReference>
<evidence type="ECO:0000256" key="17">
    <source>
        <dbReference type="ARBA" id="ARBA00037183"/>
    </source>
</evidence>
<comment type="pathway">
    <text evidence="4">Lipid metabolism.</text>
</comment>
<dbReference type="AlphaFoldDB" id="A0A936F3C0"/>
<comment type="domain">
    <text evidence="18">The HXXXXD motif is essential for acyltransferase activity and may constitute the binding site for the phosphate moiety of the glycerol-3-phosphate.</text>
</comment>
<keyword evidence="16 18" id="KW-0012">Acyltransferase</keyword>
<evidence type="ECO:0000256" key="1">
    <source>
        <dbReference type="ARBA" id="ARBA00001141"/>
    </source>
</evidence>
<evidence type="ECO:0000256" key="2">
    <source>
        <dbReference type="ARBA" id="ARBA00004417"/>
    </source>
</evidence>
<evidence type="ECO:0000256" key="8">
    <source>
        <dbReference type="ARBA" id="ARBA00022475"/>
    </source>
</evidence>
<evidence type="ECO:0000313" key="22">
    <source>
        <dbReference type="Proteomes" id="UP000709959"/>
    </source>
</evidence>
<keyword evidence="9 18" id="KW-0444">Lipid biosynthesis</keyword>
<keyword evidence="19" id="KW-0812">Transmembrane</keyword>
<feature type="transmembrane region" description="Helical" evidence="19">
    <location>
        <begin position="12"/>
        <end position="33"/>
    </location>
</feature>
<dbReference type="SMART" id="SM00563">
    <property type="entry name" value="PlsC"/>
    <property type="match status" value="1"/>
</dbReference>
<keyword evidence="10" id="KW-0997">Cell inner membrane</keyword>
<dbReference type="CDD" id="cd07989">
    <property type="entry name" value="LPLAT_AGPAT-like"/>
    <property type="match status" value="1"/>
</dbReference>
<evidence type="ECO:0000256" key="7">
    <source>
        <dbReference type="ARBA" id="ARBA00016139"/>
    </source>
</evidence>
<dbReference type="EC" id="2.3.1.51" evidence="6 18"/>
<evidence type="ECO:0000256" key="6">
    <source>
        <dbReference type="ARBA" id="ARBA00013211"/>
    </source>
</evidence>
<evidence type="ECO:0000256" key="13">
    <source>
        <dbReference type="ARBA" id="ARBA00023136"/>
    </source>
</evidence>
<comment type="caution">
    <text evidence="21">The sequence shown here is derived from an EMBL/GenBank/DDBJ whole genome shotgun (WGS) entry which is preliminary data.</text>
</comment>
<dbReference type="Pfam" id="PF01553">
    <property type="entry name" value="Acyltransferase"/>
    <property type="match status" value="1"/>
</dbReference>
<comment type="subcellular location">
    <subcellularLocation>
        <location evidence="2">Cell inner membrane</location>
        <topology evidence="2">Peripheral membrane protein</topology>
    </subcellularLocation>
</comment>
<dbReference type="GO" id="GO:0005886">
    <property type="term" value="C:plasma membrane"/>
    <property type="evidence" value="ECO:0007669"/>
    <property type="project" value="UniProtKB-SubCell"/>
</dbReference>
<feature type="domain" description="Phospholipid/glycerol acyltransferase" evidence="20">
    <location>
        <begin position="80"/>
        <end position="194"/>
    </location>
</feature>
<evidence type="ECO:0000256" key="3">
    <source>
        <dbReference type="ARBA" id="ARBA00004728"/>
    </source>
</evidence>
<dbReference type="InterPro" id="IPR004552">
    <property type="entry name" value="AGP_acyltrans"/>
</dbReference>
<dbReference type="PANTHER" id="PTHR10434">
    <property type="entry name" value="1-ACYL-SN-GLYCEROL-3-PHOSPHATE ACYLTRANSFERASE"/>
    <property type="match status" value="1"/>
</dbReference>
<evidence type="ECO:0000256" key="5">
    <source>
        <dbReference type="ARBA" id="ARBA00008655"/>
    </source>
</evidence>
<evidence type="ECO:0000256" key="11">
    <source>
        <dbReference type="ARBA" id="ARBA00022679"/>
    </source>
</evidence>
<protein>
    <recommendedName>
        <fullName evidence="7 18">1-acyl-sn-glycerol-3-phosphate acyltransferase</fullName>
        <ecNumber evidence="6 18">2.3.1.51</ecNumber>
    </recommendedName>
</protein>
<reference evidence="21 22" key="1">
    <citation type="submission" date="2020-10" db="EMBL/GenBank/DDBJ databases">
        <title>Connecting structure to function with the recovery of over 1000 high-quality activated sludge metagenome-assembled genomes encoding full-length rRNA genes using long-read sequencing.</title>
        <authorList>
            <person name="Singleton C.M."/>
            <person name="Petriglieri F."/>
            <person name="Kristensen J.M."/>
            <person name="Kirkegaard R.H."/>
            <person name="Michaelsen T.Y."/>
            <person name="Andersen M.H."/>
            <person name="Karst S.M."/>
            <person name="Dueholm M.S."/>
            <person name="Nielsen P.H."/>
            <person name="Albertsen M."/>
        </authorList>
    </citation>
    <scope>NUCLEOTIDE SEQUENCE [LARGE SCALE GENOMIC DNA]</scope>
    <source>
        <strain evidence="21">OdNE_18-Q3-R46-58_MAXAC.008</strain>
    </source>
</reference>
<dbReference type="InterPro" id="IPR002123">
    <property type="entry name" value="Plipid/glycerol_acylTrfase"/>
</dbReference>
<evidence type="ECO:0000256" key="12">
    <source>
        <dbReference type="ARBA" id="ARBA00023098"/>
    </source>
</evidence>
<proteinExistence type="inferred from homology"/>
<keyword evidence="15 18" id="KW-1208">Phospholipid metabolism</keyword>
<evidence type="ECO:0000256" key="19">
    <source>
        <dbReference type="SAM" id="Phobius"/>
    </source>
</evidence>